<dbReference type="OrthoDB" id="9801455at2"/>
<protein>
    <recommendedName>
        <fullName evidence="4">Sucrose-6-phosphate hydrolase</fullName>
        <ecNumber evidence="4">3.2.1.26</ecNumber>
    </recommendedName>
    <alternativeName>
        <fullName evidence="5">Invertase</fullName>
    </alternativeName>
</protein>
<dbReference type="Gene3D" id="2.60.120.560">
    <property type="entry name" value="Exo-inulinase, domain 1"/>
    <property type="match status" value="1"/>
</dbReference>
<feature type="domain" description="Glycosyl hydrolase family 32 C-terminal" evidence="7">
    <location>
        <begin position="402"/>
        <end position="520"/>
    </location>
</feature>
<feature type="domain" description="Glycosyl hydrolase family 32 N-terminal" evidence="6">
    <location>
        <begin position="96"/>
        <end position="396"/>
    </location>
</feature>
<dbReference type="InterPro" id="IPR051214">
    <property type="entry name" value="GH32_Enzymes"/>
</dbReference>
<dbReference type="Proteomes" id="UP000245362">
    <property type="component" value="Unassembled WGS sequence"/>
</dbReference>
<dbReference type="InterPro" id="IPR013189">
    <property type="entry name" value="Glyco_hydro_32_C"/>
</dbReference>
<dbReference type="GO" id="GO:0005737">
    <property type="term" value="C:cytoplasm"/>
    <property type="evidence" value="ECO:0007669"/>
    <property type="project" value="UniProtKB-SubCell"/>
</dbReference>
<comment type="function">
    <text evidence="5">Enables the bacterium to metabolize sucrose as a sole carbon source.</text>
</comment>
<gene>
    <name evidence="8" type="ORF">DI392_11065</name>
</gene>
<sequence length="543" mass="61700">MSLTPFIEDCGGVENIARVLVPDERLIFEVRNPTLIQGNIEGSQFNDTLSQITYRSFPTPASEELLNLGKGIAKYQLAMAEDFILPVDCDYRPLWHVSPPKGLLNDPNGFIYHNGEYHLFYQWYPFSCAHKDKHWAHLTSKDLVNWQWQPIPMTPSDWFDSHGVFSGHAVSNGEELMLFYTGNVRIDEQRDRHTTQCVAVSKDGIQFEKKGPVIFDLPPKVTPHCRDPKIVKHNDEWLMLLGAQREDLKGRLAIYKSDDLVSWTFHKLCGDEMGDFGYMWECPDMFELNEQLLVVVGPQGIESDSQHHTIPHHNGIAKAVLSDDGDITLSEFRNLDHGFDFYAPQTMLTADGRRVISGWMGLPDEDDHPSVDSGWIHQLTMLREMKFVDGKLIQMPIEEMTSLRGEQHKLSLNNSGADLQTKSFDLTTTLEWGSTLSLFKGEAHQLDIRLDSESRTLFLDRSKTEVRQGDKVRELALTDSEQVELRILADTSSVEIFINQGEFVMSSRVFTPKQATGIVLEGQAQLDIWTLNAADKPFADKMA</sequence>
<dbReference type="InterPro" id="IPR013320">
    <property type="entry name" value="ConA-like_dom_sf"/>
</dbReference>
<dbReference type="SUPFAM" id="SSF75005">
    <property type="entry name" value="Arabinanase/levansucrase/invertase"/>
    <property type="match status" value="1"/>
</dbReference>
<dbReference type="InterPro" id="IPR018053">
    <property type="entry name" value="Glyco_hydro_32_AS"/>
</dbReference>
<evidence type="ECO:0000256" key="4">
    <source>
        <dbReference type="RuleBase" id="RU362110"/>
    </source>
</evidence>
<dbReference type="PROSITE" id="PS00609">
    <property type="entry name" value="GLYCOSYL_HYDROL_F32"/>
    <property type="match status" value="1"/>
</dbReference>
<dbReference type="InterPro" id="IPR023296">
    <property type="entry name" value="Glyco_hydro_beta-prop_sf"/>
</dbReference>
<dbReference type="GO" id="GO:0005985">
    <property type="term" value="P:sucrose metabolic process"/>
    <property type="evidence" value="ECO:0007669"/>
    <property type="project" value="UniProtKB-UniPathway"/>
</dbReference>
<dbReference type="InterPro" id="IPR006232">
    <property type="entry name" value="Suc6P_hydrolase"/>
</dbReference>
<dbReference type="Pfam" id="PF08244">
    <property type="entry name" value="Glyco_hydro_32C"/>
    <property type="match status" value="1"/>
</dbReference>
<evidence type="ECO:0000256" key="3">
    <source>
        <dbReference type="ARBA" id="ARBA00023295"/>
    </source>
</evidence>
<dbReference type="SMART" id="SM00640">
    <property type="entry name" value="Glyco_32"/>
    <property type="match status" value="1"/>
</dbReference>
<dbReference type="PANTHER" id="PTHR43101:SF1">
    <property type="entry name" value="BETA-FRUCTOSIDASE"/>
    <property type="match status" value="1"/>
</dbReference>
<evidence type="ECO:0000259" key="7">
    <source>
        <dbReference type="Pfam" id="PF08244"/>
    </source>
</evidence>
<dbReference type="EMBL" id="QFWT01000005">
    <property type="protein sequence ID" value="PWI33386.1"/>
    <property type="molecule type" value="Genomic_DNA"/>
</dbReference>
<organism evidence="8 9">
    <name type="scientific">Vibrio albus</name>
    <dbReference type="NCBI Taxonomy" id="2200953"/>
    <lineage>
        <taxon>Bacteria</taxon>
        <taxon>Pseudomonadati</taxon>
        <taxon>Pseudomonadota</taxon>
        <taxon>Gammaproteobacteria</taxon>
        <taxon>Vibrionales</taxon>
        <taxon>Vibrionaceae</taxon>
        <taxon>Vibrio</taxon>
    </lineage>
</organism>
<comment type="pathway">
    <text evidence="5">Glycan biosynthesis; sucrose metabolism.</text>
</comment>
<dbReference type="GO" id="GO:0004564">
    <property type="term" value="F:beta-fructofuranosidase activity"/>
    <property type="evidence" value="ECO:0007669"/>
    <property type="project" value="UniProtKB-EC"/>
</dbReference>
<dbReference type="UniPathway" id="UPA00238"/>
<comment type="caution">
    <text evidence="8">The sequence shown here is derived from an EMBL/GenBank/DDBJ whole genome shotgun (WGS) entry which is preliminary data.</text>
</comment>
<dbReference type="InterPro" id="IPR013148">
    <property type="entry name" value="Glyco_hydro_32_N"/>
</dbReference>
<dbReference type="RefSeq" id="WP_109319970.1">
    <property type="nucleotide sequence ID" value="NZ_QFWT01000005.1"/>
</dbReference>
<comment type="catalytic activity">
    <reaction evidence="4">
        <text>Hydrolysis of terminal non-reducing beta-D-fructofuranoside residues in beta-D-fructofuranosides.</text>
        <dbReference type="EC" id="3.2.1.26"/>
    </reaction>
</comment>
<reference evidence="8 9" key="1">
    <citation type="submission" date="2018-05" db="EMBL/GenBank/DDBJ databases">
        <title>Vibrio limimaris sp. nov., isolated from marine sediment.</title>
        <authorList>
            <person name="Li C.-M."/>
        </authorList>
    </citation>
    <scope>NUCLEOTIDE SEQUENCE [LARGE SCALE GENOMIC DNA]</scope>
    <source>
        <strain evidence="8 9">E4404</strain>
    </source>
</reference>
<keyword evidence="9" id="KW-1185">Reference proteome</keyword>
<dbReference type="Gene3D" id="2.115.10.20">
    <property type="entry name" value="Glycosyl hydrolase domain, family 43"/>
    <property type="match status" value="1"/>
</dbReference>
<dbReference type="Pfam" id="PF00251">
    <property type="entry name" value="Glyco_hydro_32N"/>
    <property type="match status" value="1"/>
</dbReference>
<keyword evidence="5" id="KW-0119">Carbohydrate metabolism</keyword>
<comment type="similarity">
    <text evidence="1 4">Belongs to the glycosyl hydrolase 32 family.</text>
</comment>
<evidence type="ECO:0000313" key="9">
    <source>
        <dbReference type="Proteomes" id="UP000245362"/>
    </source>
</evidence>
<dbReference type="NCBIfam" id="TIGR01322">
    <property type="entry name" value="scrB_fam"/>
    <property type="match status" value="1"/>
</dbReference>
<dbReference type="AlphaFoldDB" id="A0A2U3B996"/>
<evidence type="ECO:0000313" key="8">
    <source>
        <dbReference type="EMBL" id="PWI33386.1"/>
    </source>
</evidence>
<evidence type="ECO:0000259" key="6">
    <source>
        <dbReference type="Pfam" id="PF00251"/>
    </source>
</evidence>
<evidence type="ECO:0000256" key="5">
    <source>
        <dbReference type="RuleBase" id="RU365015"/>
    </source>
</evidence>
<keyword evidence="5" id="KW-0963">Cytoplasm</keyword>
<dbReference type="PANTHER" id="PTHR43101">
    <property type="entry name" value="BETA-FRUCTOSIDASE"/>
    <property type="match status" value="1"/>
</dbReference>
<name>A0A2U3B996_9VIBR</name>
<dbReference type="CDD" id="cd18623">
    <property type="entry name" value="GH32_ScrB-like"/>
    <property type="match status" value="1"/>
</dbReference>
<proteinExistence type="inferred from homology"/>
<evidence type="ECO:0000256" key="2">
    <source>
        <dbReference type="ARBA" id="ARBA00022801"/>
    </source>
</evidence>
<evidence type="ECO:0000256" key="1">
    <source>
        <dbReference type="ARBA" id="ARBA00009902"/>
    </source>
</evidence>
<keyword evidence="2 4" id="KW-0378">Hydrolase</keyword>
<dbReference type="InterPro" id="IPR001362">
    <property type="entry name" value="Glyco_hydro_32"/>
</dbReference>
<comment type="subcellular location">
    <subcellularLocation>
        <location evidence="5">Cytoplasm</location>
    </subcellularLocation>
</comment>
<dbReference type="SUPFAM" id="SSF49899">
    <property type="entry name" value="Concanavalin A-like lectins/glucanases"/>
    <property type="match status" value="1"/>
</dbReference>
<keyword evidence="3 4" id="KW-0326">Glycosidase</keyword>
<dbReference type="EC" id="3.2.1.26" evidence="4"/>
<accession>A0A2U3B996</accession>